<dbReference type="Gene3D" id="2.40.30.170">
    <property type="match status" value="1"/>
</dbReference>
<name>A0ABR7UTJ5_9FLAO</name>
<keyword evidence="2" id="KW-0175">Coiled coil</keyword>
<accession>A0ABR7UTJ5</accession>
<keyword evidence="6" id="KW-1185">Reference proteome</keyword>
<dbReference type="PANTHER" id="PTHR30469:SF15">
    <property type="entry name" value="HLYD FAMILY OF SECRETION PROTEINS"/>
    <property type="match status" value="1"/>
</dbReference>
<feature type="domain" description="CusB-like beta-barrel" evidence="3">
    <location>
        <begin position="205"/>
        <end position="278"/>
    </location>
</feature>
<dbReference type="PANTHER" id="PTHR30469">
    <property type="entry name" value="MULTIDRUG RESISTANCE PROTEIN MDTA"/>
    <property type="match status" value="1"/>
</dbReference>
<dbReference type="InterPro" id="IPR058792">
    <property type="entry name" value="Beta-barrel_RND_2"/>
</dbReference>
<comment type="caution">
    <text evidence="5">The sequence shown here is derived from an EMBL/GenBank/DDBJ whole genome shotgun (WGS) entry which is preliminary data.</text>
</comment>
<dbReference type="Gene3D" id="2.40.420.20">
    <property type="match status" value="1"/>
</dbReference>
<dbReference type="NCBIfam" id="TIGR01730">
    <property type="entry name" value="RND_mfp"/>
    <property type="match status" value="1"/>
</dbReference>
<evidence type="ECO:0000313" key="5">
    <source>
        <dbReference type="EMBL" id="MBD0725692.1"/>
    </source>
</evidence>
<dbReference type="Pfam" id="PF25954">
    <property type="entry name" value="Beta-barrel_RND_2"/>
    <property type="match status" value="1"/>
</dbReference>
<evidence type="ECO:0000259" key="4">
    <source>
        <dbReference type="Pfam" id="PF25989"/>
    </source>
</evidence>
<dbReference type="Pfam" id="PF25989">
    <property type="entry name" value="YknX_C"/>
    <property type="match status" value="1"/>
</dbReference>
<protein>
    <submittedName>
        <fullName evidence="5">Efflux transporter periplasmic adaptor subunit</fullName>
    </submittedName>
</protein>
<dbReference type="InterPro" id="IPR006143">
    <property type="entry name" value="RND_pump_MFP"/>
</dbReference>
<dbReference type="RefSeq" id="WP_055091821.1">
    <property type="nucleotide sequence ID" value="NZ_NASZ01000016.1"/>
</dbReference>
<organism evidence="5 6">
    <name type="scientific">Flavobacterium pokkalii</name>
    <dbReference type="NCBI Taxonomy" id="1940408"/>
    <lineage>
        <taxon>Bacteria</taxon>
        <taxon>Pseudomonadati</taxon>
        <taxon>Bacteroidota</taxon>
        <taxon>Flavobacteriia</taxon>
        <taxon>Flavobacteriales</taxon>
        <taxon>Flavobacteriaceae</taxon>
        <taxon>Flavobacterium</taxon>
    </lineage>
</organism>
<dbReference type="SUPFAM" id="SSF111369">
    <property type="entry name" value="HlyD-like secretion proteins"/>
    <property type="match status" value="1"/>
</dbReference>
<evidence type="ECO:0000256" key="1">
    <source>
        <dbReference type="ARBA" id="ARBA00009477"/>
    </source>
</evidence>
<dbReference type="Gene3D" id="1.10.287.470">
    <property type="entry name" value="Helix hairpin bin"/>
    <property type="match status" value="1"/>
</dbReference>
<dbReference type="EMBL" id="NASZ01000016">
    <property type="protein sequence ID" value="MBD0725692.1"/>
    <property type="molecule type" value="Genomic_DNA"/>
</dbReference>
<comment type="similarity">
    <text evidence="1">Belongs to the membrane fusion protein (MFP) (TC 8.A.1) family.</text>
</comment>
<dbReference type="InterPro" id="IPR058637">
    <property type="entry name" value="YknX-like_C"/>
</dbReference>
<dbReference type="Gene3D" id="2.40.50.100">
    <property type="match status" value="1"/>
</dbReference>
<evidence type="ECO:0000313" key="6">
    <source>
        <dbReference type="Proteomes" id="UP000661715"/>
    </source>
</evidence>
<reference evidence="5 6" key="1">
    <citation type="journal article" date="2020" name="Microbiol. Res.">
        <title>Flavobacterium pokkalii sp. nov., a novel plant growth promoting native rhizobacteria isolated from pokkali rice grown in coastal saline affected agricultural regions of southern India, Kerala.</title>
        <authorList>
            <person name="Menon R.R."/>
            <person name="Kumari S."/>
            <person name="Viver T."/>
            <person name="Rameshkumar N."/>
        </authorList>
    </citation>
    <scope>NUCLEOTIDE SEQUENCE [LARGE SCALE GENOMIC DNA]</scope>
    <source>
        <strain evidence="5 6">L1I52</strain>
    </source>
</reference>
<feature type="domain" description="YknX-like C-terminal permuted SH3-like" evidence="4">
    <location>
        <begin position="286"/>
        <end position="352"/>
    </location>
</feature>
<evidence type="ECO:0000259" key="3">
    <source>
        <dbReference type="Pfam" id="PF25954"/>
    </source>
</evidence>
<feature type="coiled-coil region" evidence="2">
    <location>
        <begin position="103"/>
        <end position="161"/>
    </location>
</feature>
<sequence>MKKYITTGLVIIASLALIGFILTKNKEANEAKIAIVAEKNAAVSVKVATVKTEAVSLDFSANGLFEPIQEITLTSEKTGKVVQILAKEGDYVSKGQTLAIMRADAINVNAQAAEAAYQNAKADYNRFENAFRTGGVTKQQLDQAKVALTNAEANYKQAKINIGDTRIKAPINGFINKKYIEPGTIIMAMPATSLFDIVNVSKLKLTITVNEAQVAQLKVGNSVTVKSSVYPDKEFSGKITFIASKADTSLNFAVDIEIANNPNNDLKAGMYGTAVFQSGQQKQTMTVIPRTAFVGSVSSNQVFVAENGIAKLKTITAGRILGDQVEVLDGLSDGETVITTGQINLQDGNSIEIIK</sequence>
<dbReference type="Proteomes" id="UP000661715">
    <property type="component" value="Unassembled WGS sequence"/>
</dbReference>
<gene>
    <name evidence="5" type="ORF">B6A10_10920</name>
</gene>
<evidence type="ECO:0000256" key="2">
    <source>
        <dbReference type="SAM" id="Coils"/>
    </source>
</evidence>
<proteinExistence type="inferred from homology"/>